<dbReference type="AlphaFoldDB" id="A0A520KRH0"/>
<comment type="caution">
    <text evidence="1">The sequence shown here is derived from an EMBL/GenBank/DDBJ whole genome shotgun (WGS) entry which is preliminary data.</text>
</comment>
<dbReference type="Proteomes" id="UP000317158">
    <property type="component" value="Unassembled WGS sequence"/>
</dbReference>
<accession>A0A520KRH0</accession>
<name>A0A520KRH0_METT2</name>
<proteinExistence type="predicted"/>
<reference evidence="1 2" key="1">
    <citation type="journal article" date="2019" name="Nat. Microbiol.">
        <title>Wide diversity of methane and short-chain alkane metabolisms in uncultured archaea.</title>
        <authorList>
            <person name="Borrel G."/>
            <person name="Adam P.S."/>
            <person name="McKay L.J."/>
            <person name="Chen L.X."/>
            <person name="Sierra-Garcia I.N."/>
            <person name="Sieber C.M."/>
            <person name="Letourneur Q."/>
            <person name="Ghozlane A."/>
            <person name="Andersen G.L."/>
            <person name="Li W.J."/>
            <person name="Hallam S.J."/>
            <person name="Muyzer G."/>
            <person name="de Oliveira V.M."/>
            <person name="Inskeep W.P."/>
            <person name="Banfield J.F."/>
            <person name="Gribaldo S."/>
        </authorList>
    </citation>
    <scope>NUCLEOTIDE SEQUENCE [LARGE SCALE GENOMIC DNA]</scope>
    <source>
        <strain evidence="1">NM1a</strain>
    </source>
</reference>
<protein>
    <recommendedName>
        <fullName evidence="3">SCP2 domain-containing protein</fullName>
    </recommendedName>
</protein>
<evidence type="ECO:0000313" key="1">
    <source>
        <dbReference type="EMBL" id="RZN64262.1"/>
    </source>
</evidence>
<evidence type="ECO:0000313" key="2">
    <source>
        <dbReference type="Proteomes" id="UP000317158"/>
    </source>
</evidence>
<sequence>MNFDEESEKLVKKIDTGKIEPKDMQEFVNVLKKADIKDIIKFLNNFPDFFIKSIKSFFASTNEPVKIKSFISPLKDMFNTITNKMEDYGVKEFVTELSKPELIFPGMLVAGGIIFKYIDIDMVAEFKEDIKELLEAMFSFSEELVMPIADKVDELKNAIDNIEFSISANFDIPLLNFTLNIKGDRKEDRGILERFRLEKDPNADVNWIISPKGLSYFFDFLISGGSMDDFFKMTASGEIELIEDDLPGAGLIPLLVDLSDICKDIYNKYL</sequence>
<gene>
    <name evidence="1" type="ORF">EF806_05005</name>
</gene>
<organism evidence="1 2">
    <name type="scientific">Methanoliparum thermophilum</name>
    <dbReference type="NCBI Taxonomy" id="2491083"/>
    <lineage>
        <taxon>Archaea</taxon>
        <taxon>Methanobacteriati</taxon>
        <taxon>Methanobacteriota</taxon>
        <taxon>Candidatus Methanoliparia</taxon>
        <taxon>Candidatus Methanoliparales</taxon>
        <taxon>Candidatus Methanoliparaceae</taxon>
        <taxon>Candidatus Methanoliparum</taxon>
    </lineage>
</organism>
<evidence type="ECO:0008006" key="3">
    <source>
        <dbReference type="Google" id="ProtNLM"/>
    </source>
</evidence>
<dbReference type="EMBL" id="RXIF01000008">
    <property type="protein sequence ID" value="RZN64262.1"/>
    <property type="molecule type" value="Genomic_DNA"/>
</dbReference>